<feature type="domain" description="HTH marR-type" evidence="2">
    <location>
        <begin position="26"/>
        <end position="163"/>
    </location>
</feature>
<evidence type="ECO:0000313" key="3">
    <source>
        <dbReference type="EMBL" id="TQJ10709.1"/>
    </source>
</evidence>
<proteinExistence type="predicted"/>
<dbReference type="PANTHER" id="PTHR33164">
    <property type="entry name" value="TRANSCRIPTIONAL REGULATOR, MARR FAMILY"/>
    <property type="match status" value="1"/>
</dbReference>
<feature type="region of interest" description="Disordered" evidence="1">
    <location>
        <begin position="1"/>
        <end position="25"/>
    </location>
</feature>
<name>A0A542E610_9MICO</name>
<evidence type="ECO:0000313" key="4">
    <source>
        <dbReference type="Proteomes" id="UP000317893"/>
    </source>
</evidence>
<evidence type="ECO:0000256" key="1">
    <source>
        <dbReference type="SAM" id="MobiDB-lite"/>
    </source>
</evidence>
<accession>A0A542E610</accession>
<dbReference type="AlphaFoldDB" id="A0A542E610"/>
<dbReference type="EMBL" id="VFMN01000001">
    <property type="protein sequence ID" value="TQJ10709.1"/>
    <property type="molecule type" value="Genomic_DNA"/>
</dbReference>
<gene>
    <name evidence="3" type="ORF">FB458_3845</name>
</gene>
<protein>
    <submittedName>
        <fullName evidence="3">DNA-binding MarR family transcriptional regulator</fullName>
    </submittedName>
</protein>
<dbReference type="OrthoDB" id="3573114at2"/>
<reference evidence="3 4" key="1">
    <citation type="submission" date="2019-06" db="EMBL/GenBank/DDBJ databases">
        <title>Sequencing the genomes of 1000 actinobacteria strains.</title>
        <authorList>
            <person name="Klenk H.-P."/>
        </authorList>
    </citation>
    <scope>NUCLEOTIDE SEQUENCE [LARGE SCALE GENOMIC DNA]</scope>
    <source>
        <strain evidence="3 4">DSM 18607</strain>
    </source>
</reference>
<dbReference type="Proteomes" id="UP000317893">
    <property type="component" value="Unassembled WGS sequence"/>
</dbReference>
<dbReference type="InterPro" id="IPR039422">
    <property type="entry name" value="MarR/SlyA-like"/>
</dbReference>
<dbReference type="GO" id="GO:0003677">
    <property type="term" value="F:DNA binding"/>
    <property type="evidence" value="ECO:0007669"/>
    <property type="project" value="UniProtKB-KW"/>
</dbReference>
<dbReference type="PROSITE" id="PS50995">
    <property type="entry name" value="HTH_MARR_2"/>
    <property type="match status" value="1"/>
</dbReference>
<dbReference type="GO" id="GO:0003700">
    <property type="term" value="F:DNA-binding transcription factor activity"/>
    <property type="evidence" value="ECO:0007669"/>
    <property type="project" value="InterPro"/>
</dbReference>
<organism evidence="3 4">
    <name type="scientific">Lapillicoccus jejuensis</name>
    <dbReference type="NCBI Taxonomy" id="402171"/>
    <lineage>
        <taxon>Bacteria</taxon>
        <taxon>Bacillati</taxon>
        <taxon>Actinomycetota</taxon>
        <taxon>Actinomycetes</taxon>
        <taxon>Micrococcales</taxon>
        <taxon>Intrasporangiaceae</taxon>
        <taxon>Lapillicoccus</taxon>
    </lineage>
</organism>
<evidence type="ECO:0000259" key="2">
    <source>
        <dbReference type="PROSITE" id="PS50995"/>
    </source>
</evidence>
<dbReference type="InterPro" id="IPR000835">
    <property type="entry name" value="HTH_MarR-typ"/>
</dbReference>
<keyword evidence="4" id="KW-1185">Reference proteome</keyword>
<comment type="caution">
    <text evidence="3">The sequence shown here is derived from an EMBL/GenBank/DDBJ whole genome shotgun (WGS) entry which is preliminary data.</text>
</comment>
<dbReference type="InterPro" id="IPR036388">
    <property type="entry name" value="WH-like_DNA-bd_sf"/>
</dbReference>
<dbReference type="RefSeq" id="WP_141849895.1">
    <property type="nucleotide sequence ID" value="NZ_BAAAPR010000011.1"/>
</dbReference>
<dbReference type="SMART" id="SM00347">
    <property type="entry name" value="HTH_MARR"/>
    <property type="match status" value="1"/>
</dbReference>
<dbReference type="GO" id="GO:0006950">
    <property type="term" value="P:response to stress"/>
    <property type="evidence" value="ECO:0007669"/>
    <property type="project" value="TreeGrafter"/>
</dbReference>
<dbReference type="InterPro" id="IPR036390">
    <property type="entry name" value="WH_DNA-bd_sf"/>
</dbReference>
<keyword evidence="3" id="KW-0238">DNA-binding</keyword>
<sequence length="191" mass="20022">MPTEVPPGRGRAGQADAPSQDAQASADPVAQDVEAVLAACRSLVAISALSVTAVASEVNLVQLRILVLLASRDVASLGDLARLMGLHITRASRMCDRLVRKGLLTRQENTEDRRVLRVALTPSGRHIVDQVTQARRQAIAPILASMSPTARKELARSLRAFANASGALGPGVPNVADPSALGWQAWGGEPG</sequence>
<dbReference type="PANTHER" id="PTHR33164:SF94">
    <property type="entry name" value="TRANSCRIPTIONAL REGULATORY PROTEIN-RELATED"/>
    <property type="match status" value="1"/>
</dbReference>
<feature type="compositionally biased region" description="Low complexity" evidence="1">
    <location>
        <begin position="14"/>
        <end position="25"/>
    </location>
</feature>
<dbReference type="SUPFAM" id="SSF46785">
    <property type="entry name" value="Winged helix' DNA-binding domain"/>
    <property type="match status" value="1"/>
</dbReference>
<dbReference type="Pfam" id="PF01047">
    <property type="entry name" value="MarR"/>
    <property type="match status" value="1"/>
</dbReference>
<dbReference type="Gene3D" id="1.10.10.10">
    <property type="entry name" value="Winged helix-like DNA-binding domain superfamily/Winged helix DNA-binding domain"/>
    <property type="match status" value="1"/>
</dbReference>
<dbReference type="PRINTS" id="PR00598">
    <property type="entry name" value="HTHMARR"/>
</dbReference>